<organism evidence="1">
    <name type="scientific">Bacillus thuringiensis serovar andalousiensis</name>
    <dbReference type="NCBI Taxonomy" id="257985"/>
    <lineage>
        <taxon>Bacteria</taxon>
        <taxon>Bacillati</taxon>
        <taxon>Bacillota</taxon>
        <taxon>Bacilli</taxon>
        <taxon>Bacillales</taxon>
        <taxon>Bacillaceae</taxon>
        <taxon>Bacillus</taxon>
        <taxon>Bacillus cereus group</taxon>
    </lineage>
</organism>
<accession>A0A7U1BAU1</accession>
<gene>
    <name evidence="1" type="ORF">EVG22_32400</name>
</gene>
<reference evidence="1" key="1">
    <citation type="submission" date="2020-12" db="EMBL/GenBank/DDBJ databases">
        <title>Identification and Characterization of Andalusicin N terminally Dimethylated Class III Lantibiotic from Bacillus thuringiensis sv. andalusiensis.</title>
        <authorList>
            <person name="Grigoreva A."/>
            <person name="Andreeva J."/>
            <person name="Serebryakova M."/>
            <person name="Garcia A.H."/>
            <person name="Slonova D."/>
            <person name="Nair S.K."/>
            <person name="Lippens G."/>
            <person name="Severinov K."/>
            <person name="Dubiley S."/>
        </authorList>
    </citation>
    <scope>NUCLEOTIDE SEQUENCE</scope>
    <source>
        <strain evidence="1">NRRL B-23139</strain>
    </source>
</reference>
<proteinExistence type="predicted"/>
<protein>
    <submittedName>
        <fullName evidence="1">Uncharacterized protein</fullName>
    </submittedName>
</protein>
<sequence>MKKKNLCKQVDYDFLVKVLSQTGNYVELHSKLQTYIKENRNFKSNIRQKAN</sequence>
<dbReference type="AlphaFoldDB" id="A0A7U1BAU1"/>
<dbReference type="RefSeq" id="WP_000728845.1">
    <property type="nucleotide sequence ID" value="NZ_CP035727.2"/>
</dbReference>
<evidence type="ECO:0000313" key="1">
    <source>
        <dbReference type="EMBL" id="QQY96002.1"/>
    </source>
</evidence>
<dbReference type="Proteomes" id="UP000501374">
    <property type="component" value="Chromosome"/>
</dbReference>
<dbReference type="EMBL" id="CP035727">
    <property type="protein sequence ID" value="QQY96002.1"/>
    <property type="molecule type" value="Genomic_DNA"/>
</dbReference>
<name>A0A7U1BAU1_BACTU</name>